<feature type="binding site" evidence="14">
    <location>
        <position position="845"/>
    </location>
    <ligand>
        <name>Mo-molybdopterin</name>
        <dbReference type="ChEBI" id="CHEBI:71302"/>
    </ligand>
    <ligandPart>
        <name>Mo</name>
        <dbReference type="ChEBI" id="CHEBI:28685"/>
    </ligandPart>
</feature>
<dbReference type="SUPFAM" id="SSF47741">
    <property type="entry name" value="CO dehydrogenase ISP C-domain like"/>
    <property type="match status" value="1"/>
</dbReference>
<dbReference type="InterPro" id="IPR036318">
    <property type="entry name" value="FAD-bd_PCMH-like_sf"/>
</dbReference>
<dbReference type="PANTHER" id="PTHR45444:SF3">
    <property type="entry name" value="XANTHINE DEHYDROGENASE"/>
    <property type="match status" value="1"/>
</dbReference>
<evidence type="ECO:0000256" key="3">
    <source>
        <dbReference type="ARBA" id="ARBA00022505"/>
    </source>
</evidence>
<dbReference type="SUPFAM" id="SSF56176">
    <property type="entry name" value="FAD-binding/transporter-associated domain-like"/>
    <property type="match status" value="1"/>
</dbReference>
<dbReference type="Gene3D" id="1.10.150.120">
    <property type="entry name" value="[2Fe-2S]-binding domain"/>
    <property type="match status" value="1"/>
</dbReference>
<dbReference type="InterPro" id="IPR036884">
    <property type="entry name" value="2Fe-2S-bd_dom_sf"/>
</dbReference>
<dbReference type="InterPro" id="IPR005107">
    <property type="entry name" value="CO_DH_flav_C"/>
</dbReference>
<dbReference type="Gene3D" id="3.10.20.30">
    <property type="match status" value="1"/>
</dbReference>
<dbReference type="CDD" id="cd00207">
    <property type="entry name" value="fer2"/>
    <property type="match status" value="1"/>
</dbReference>
<dbReference type="InterPro" id="IPR016208">
    <property type="entry name" value="Ald_Oxase/xanthine_DH-like"/>
</dbReference>
<evidence type="ECO:0000259" key="16">
    <source>
        <dbReference type="PROSITE" id="PS51387"/>
    </source>
</evidence>
<evidence type="ECO:0000256" key="11">
    <source>
        <dbReference type="ARBA" id="ARBA00034078"/>
    </source>
</evidence>
<organism evidence="17 18">
    <name type="scientific">Tortispora caseinolytica NRRL Y-17796</name>
    <dbReference type="NCBI Taxonomy" id="767744"/>
    <lineage>
        <taxon>Eukaryota</taxon>
        <taxon>Fungi</taxon>
        <taxon>Dikarya</taxon>
        <taxon>Ascomycota</taxon>
        <taxon>Saccharomycotina</taxon>
        <taxon>Trigonopsidomycetes</taxon>
        <taxon>Trigonopsidales</taxon>
        <taxon>Trigonopsidaceae</taxon>
        <taxon>Tortispora</taxon>
    </lineage>
</organism>
<dbReference type="Gene3D" id="3.30.43.10">
    <property type="entry name" value="Uridine Diphospho-n-acetylenolpyruvylglucosamine Reductase, domain 2"/>
    <property type="match status" value="1"/>
</dbReference>
<dbReference type="GO" id="GO:0051537">
    <property type="term" value="F:2 iron, 2 sulfur cluster binding"/>
    <property type="evidence" value="ECO:0007669"/>
    <property type="project" value="UniProtKB-KW"/>
</dbReference>
<keyword evidence="10 14" id="KW-0411">Iron-sulfur</keyword>
<feature type="binding site" evidence="14">
    <location>
        <position position="814"/>
    </location>
    <ligand>
        <name>Mo-molybdopterin</name>
        <dbReference type="ChEBI" id="CHEBI:71302"/>
    </ligand>
    <ligandPart>
        <name>Mo</name>
        <dbReference type="ChEBI" id="CHEBI:28685"/>
    </ligandPart>
</feature>
<accession>A0A1E4TC13</accession>
<dbReference type="InterPro" id="IPR016167">
    <property type="entry name" value="FAD-bd_PCMH_sub1"/>
</dbReference>
<keyword evidence="5 14" id="KW-0001">2Fe-2S</keyword>
<dbReference type="GO" id="GO:0005506">
    <property type="term" value="F:iron ion binding"/>
    <property type="evidence" value="ECO:0007669"/>
    <property type="project" value="InterPro"/>
</dbReference>
<feature type="binding site" evidence="14">
    <location>
        <position position="1129"/>
    </location>
    <ligand>
        <name>Mo-molybdopterin</name>
        <dbReference type="ChEBI" id="CHEBI:71302"/>
    </ligand>
    <ligandPart>
        <name>Mo</name>
        <dbReference type="ChEBI" id="CHEBI:28685"/>
    </ligandPart>
</feature>
<dbReference type="PANTHER" id="PTHR45444">
    <property type="entry name" value="XANTHINE DEHYDROGENASE"/>
    <property type="match status" value="1"/>
</dbReference>
<feature type="active site" description="Proton acceptor" evidence="12">
    <location>
        <position position="1316"/>
    </location>
</feature>
<feature type="binding site" evidence="13">
    <location>
        <position position="961"/>
    </location>
    <ligand>
        <name>substrate</name>
    </ligand>
</feature>
<dbReference type="PROSITE" id="PS00197">
    <property type="entry name" value="2FE2S_FER_1"/>
    <property type="match status" value="1"/>
</dbReference>
<evidence type="ECO:0000256" key="9">
    <source>
        <dbReference type="ARBA" id="ARBA00023004"/>
    </source>
</evidence>
<feature type="binding site" evidence="14">
    <location>
        <position position="185"/>
    </location>
    <ligand>
        <name>[2Fe-2S] cluster</name>
        <dbReference type="ChEBI" id="CHEBI:190135"/>
        <label>2</label>
    </ligand>
</feature>
<keyword evidence="18" id="KW-1185">Reference proteome</keyword>
<dbReference type="EMBL" id="KV453843">
    <property type="protein sequence ID" value="ODV89306.1"/>
    <property type="molecule type" value="Genomic_DNA"/>
</dbReference>
<dbReference type="Pfam" id="PF03450">
    <property type="entry name" value="CO_deh_flav_C"/>
    <property type="match status" value="1"/>
</dbReference>
<dbReference type="SUPFAM" id="SSF54665">
    <property type="entry name" value="CO dehydrogenase molybdoprotein N-domain-like"/>
    <property type="match status" value="1"/>
</dbReference>
<dbReference type="FunFam" id="3.30.365.10:FF:000003">
    <property type="entry name" value="Aldehyde oxidase 1"/>
    <property type="match status" value="1"/>
</dbReference>
<feature type="binding site" evidence="14">
    <location>
        <position position="959"/>
    </location>
    <ligand>
        <name>Mo-molybdopterin</name>
        <dbReference type="ChEBI" id="CHEBI:71302"/>
    </ligand>
    <ligandPart>
        <name>Mo</name>
        <dbReference type="ChEBI" id="CHEBI:28685"/>
    </ligandPart>
</feature>
<reference evidence="18" key="1">
    <citation type="submission" date="2016-02" db="EMBL/GenBank/DDBJ databases">
        <title>Comparative genomics of biotechnologically important yeasts.</title>
        <authorList>
            <consortium name="DOE Joint Genome Institute"/>
            <person name="Riley R."/>
            <person name="Haridas S."/>
            <person name="Wolfe K.H."/>
            <person name="Lopes M.R."/>
            <person name="Hittinger C.T."/>
            <person name="Goker M."/>
            <person name="Salamov A."/>
            <person name="Wisecaver J."/>
            <person name="Long T.M."/>
            <person name="Aerts A.L."/>
            <person name="Barry K."/>
            <person name="Choi C."/>
            <person name="Clum A."/>
            <person name="Coughlan A.Y."/>
            <person name="Deshpande S."/>
            <person name="Douglass A.P."/>
            <person name="Hanson S.J."/>
            <person name="Klenk H.-P."/>
            <person name="Labutti K."/>
            <person name="Lapidus A."/>
            <person name="Lindquist E."/>
            <person name="Lipzen A."/>
            <person name="Meier-Kolthoff J.P."/>
            <person name="Ohm R.A."/>
            <person name="Otillar R.P."/>
            <person name="Pangilinan J."/>
            <person name="Peng Y."/>
            <person name="Rokas A."/>
            <person name="Rosa C.A."/>
            <person name="Scheuner C."/>
            <person name="Sibirny A.A."/>
            <person name="Slot J.C."/>
            <person name="Stielow J.B."/>
            <person name="Sun H."/>
            <person name="Kurtzman C.P."/>
            <person name="Blackwell M."/>
            <person name="Jeffries T.W."/>
            <person name="Grigoriev I.V."/>
        </authorList>
    </citation>
    <scope>NUCLEOTIDE SEQUENCE [LARGE SCALE GENOMIC DNA]</scope>
    <source>
        <strain evidence="18">NRRL Y-17796</strain>
    </source>
</reference>
<comment type="cofactor">
    <cofactor evidence="14">
        <name>Mo-molybdopterin</name>
        <dbReference type="ChEBI" id="CHEBI:71302"/>
    </cofactor>
    <text evidence="14">Binds 1 Mo-molybdopterin (Mo-MPT) cofactor per subunit.</text>
</comment>
<evidence type="ECO:0008006" key="19">
    <source>
        <dbReference type="Google" id="ProtNLM"/>
    </source>
</evidence>
<dbReference type="InterPro" id="IPR001041">
    <property type="entry name" value="2Fe-2S_ferredoxin-type"/>
</dbReference>
<comment type="cofactor">
    <cofactor evidence="14">
        <name>[2Fe-2S] cluster</name>
        <dbReference type="ChEBI" id="CHEBI:190135"/>
    </cofactor>
    <text evidence="14">Binds 2 [2Fe-2S] clusters.</text>
</comment>
<evidence type="ECO:0000256" key="5">
    <source>
        <dbReference type="ARBA" id="ARBA00022714"/>
    </source>
</evidence>
<dbReference type="SUPFAM" id="SSF55447">
    <property type="entry name" value="CO dehydrogenase flavoprotein C-terminal domain-like"/>
    <property type="match status" value="1"/>
</dbReference>
<evidence type="ECO:0000256" key="2">
    <source>
        <dbReference type="ARBA" id="ARBA00006849"/>
    </source>
</evidence>
<dbReference type="Pfam" id="PF01315">
    <property type="entry name" value="Ald_Xan_dh_C"/>
    <property type="match status" value="1"/>
</dbReference>
<keyword evidence="4" id="KW-0285">Flavoprotein</keyword>
<dbReference type="InterPro" id="IPR002888">
    <property type="entry name" value="2Fe-2S-bd"/>
</dbReference>
<feature type="binding site" evidence="14">
    <location>
        <position position="88"/>
    </location>
    <ligand>
        <name>[2Fe-2S] cluster</name>
        <dbReference type="ChEBI" id="CHEBI:190135"/>
        <label>1</label>
    </ligand>
</feature>
<dbReference type="InterPro" id="IPR036683">
    <property type="entry name" value="CO_DH_flav_C_dom_sf"/>
</dbReference>
<proteinExistence type="inferred from homology"/>
<evidence type="ECO:0000313" key="18">
    <source>
        <dbReference type="Proteomes" id="UP000095023"/>
    </source>
</evidence>
<feature type="binding site" evidence="14">
    <location>
        <position position="187"/>
    </location>
    <ligand>
        <name>[2Fe-2S] cluster</name>
        <dbReference type="ChEBI" id="CHEBI:190135"/>
        <label>2</label>
    </ligand>
</feature>
<dbReference type="InterPro" id="IPR016166">
    <property type="entry name" value="FAD-bd_PCMH"/>
</dbReference>
<dbReference type="SUPFAM" id="SSF54292">
    <property type="entry name" value="2Fe-2S ferredoxin-like"/>
    <property type="match status" value="1"/>
</dbReference>
<gene>
    <name evidence="17" type="ORF">CANCADRAFT_32605</name>
</gene>
<comment type="cofactor">
    <cofactor evidence="11">
        <name>[2Fe-2S] cluster</name>
        <dbReference type="ChEBI" id="CHEBI:190135"/>
    </cofactor>
</comment>
<dbReference type="OrthoDB" id="8300278at2759"/>
<evidence type="ECO:0000256" key="4">
    <source>
        <dbReference type="ARBA" id="ARBA00022630"/>
    </source>
</evidence>
<dbReference type="Pfam" id="PF01799">
    <property type="entry name" value="Fer2_2"/>
    <property type="match status" value="1"/>
</dbReference>
<dbReference type="GO" id="GO:0071949">
    <property type="term" value="F:FAD binding"/>
    <property type="evidence" value="ECO:0007669"/>
    <property type="project" value="InterPro"/>
</dbReference>
<feature type="binding site" evidence="13">
    <location>
        <position position="417"/>
    </location>
    <ligand>
        <name>FAD</name>
        <dbReference type="ChEBI" id="CHEBI:57692"/>
    </ligand>
</feature>
<evidence type="ECO:0000256" key="6">
    <source>
        <dbReference type="ARBA" id="ARBA00022723"/>
    </source>
</evidence>
<feature type="domain" description="2Fe-2S ferredoxin-type" evidence="15">
    <location>
        <begin position="41"/>
        <end position="128"/>
    </location>
</feature>
<evidence type="ECO:0000256" key="1">
    <source>
        <dbReference type="ARBA" id="ARBA00001974"/>
    </source>
</evidence>
<evidence type="ECO:0000256" key="7">
    <source>
        <dbReference type="ARBA" id="ARBA00022827"/>
    </source>
</evidence>
<feature type="binding site" evidence="14">
    <location>
        <position position="85"/>
    </location>
    <ligand>
        <name>[2Fe-2S] cluster</name>
        <dbReference type="ChEBI" id="CHEBI:190135"/>
        <label>1</label>
    </ligand>
</feature>
<evidence type="ECO:0000313" key="17">
    <source>
        <dbReference type="EMBL" id="ODV89306.1"/>
    </source>
</evidence>
<dbReference type="Pfam" id="PF00941">
    <property type="entry name" value="FAD_binding_5"/>
    <property type="match status" value="1"/>
</dbReference>
<dbReference type="PROSITE" id="PS51387">
    <property type="entry name" value="FAD_PCMH"/>
    <property type="match status" value="1"/>
</dbReference>
<feature type="domain" description="FAD-binding PCMH-type" evidence="16">
    <location>
        <begin position="277"/>
        <end position="471"/>
    </location>
</feature>
<dbReference type="InterPro" id="IPR036856">
    <property type="entry name" value="Ald_Oxase/Xan_DH_a/b_sf"/>
</dbReference>
<evidence type="ECO:0000259" key="15">
    <source>
        <dbReference type="PROSITE" id="PS51085"/>
    </source>
</evidence>
<keyword evidence="9 14" id="KW-0408">Iron</keyword>
<dbReference type="PROSITE" id="PS51085">
    <property type="entry name" value="2FE2S_FER_2"/>
    <property type="match status" value="1"/>
</dbReference>
<evidence type="ECO:0000256" key="10">
    <source>
        <dbReference type="ARBA" id="ARBA00023014"/>
    </source>
</evidence>
<dbReference type="SMART" id="SM01008">
    <property type="entry name" value="Ald_Xan_dh_C"/>
    <property type="match status" value="1"/>
</dbReference>
<dbReference type="GO" id="GO:0006145">
    <property type="term" value="P:purine nucleobase catabolic process"/>
    <property type="evidence" value="ECO:0007669"/>
    <property type="project" value="UniProtKB-ARBA"/>
</dbReference>
<comment type="cofactor">
    <cofactor evidence="1 13">
        <name>FAD</name>
        <dbReference type="ChEBI" id="CHEBI:57692"/>
    </cofactor>
</comment>
<feature type="binding site" evidence="14">
    <location>
        <position position="80"/>
    </location>
    <ligand>
        <name>[2Fe-2S] cluster</name>
        <dbReference type="ChEBI" id="CHEBI:190135"/>
        <label>1</label>
    </ligand>
</feature>
<evidence type="ECO:0000256" key="13">
    <source>
        <dbReference type="PIRSR" id="PIRSR000127-2"/>
    </source>
</evidence>
<sequence>MTPSIASLVPESSIVSTVSQDIAKGELPPLPKEIDASSYTTVLTFYLNGVKQVVRNPNPEGTLLDYLRLNAHLTGTKLGCSEGGCGACTIVVASIDPDTNSVYYAAINSCIAPLIFVEGKHLITVEGIGNVKNPHPAQERIAYFHGSQCGFCTPGIVMSLYALLRNTDGSPSKDQIVEAWDGNLCRCTGYKPIIDAANTFVSGCARGKDCCKNKSNGQGCGGGPNGTTTNSDGNGMEVDMNKLMSPNGMPLKPAYTADQELIFPPSLRKYELPPIYFGNFRKVWFRPTSKAQLLQIKSAYPSAKIVGGSSEIQIEIKMKAANYNVSVFANDIPELKAFSYVPGQGLHFGSNISLSRLEEVLHALIEGSDKFSLPKLEPHQTGFFRAMLHQLKYFAGRQIRNAATPAGNIATASPISDLNPVLVSAHAVLTVEQEGKEPMELSMADFFISYRNTKLPTEGIITSIFVPETTKLQHVAAYKQAKRKDDDIAIVTSSFFMEVDDNNVITQARLVYGGMAPITLAAKDASSFLVGKNLLDRETLESTFSCLERDFNLPYGVPGGMATYRRGLALSFFYRFYNQVKSDLNLEFDADVLTEVTRDHVKGKRDIVNPFESRILGKSNPHLSALKQVTGEAVYVDDIPPQHGELFGVQVLSTKARAKILSVDFSAALEVPGVVDYVDINDLPNREANMWGSVNGYEPFFADGEVFYAGQCIGVVLAETELAANEGMRAVKVEYEDLPFITTIEEAIEANSYFDHIKPQTYKGDIEEGLKKAKYVFEGTNRMGAQEHFYLETQGALAVPEPEDGELKIYSSSQNPTETQHFVASATGVPDSRIVCRVKRLGGGFGGKESRCVQLAGLASIGAVKTKRPVRMILSRAEDMQTSGQRHPFLFKWRCGFDENYKMTAYEVDLYCNAGWTMDLSKGVIERAVLHADNVYFCPNVTVRGWICKTNTASNTAFRGFGGPQGMFACESMFYEVADRMNIDLDELRRINYYDKTQNQSTSFKQAITEDFSIPEIVEQLHVESDYEARKAQVSAFNKEHKWIKRGITTTPTKFGISFGALFLNQAGALVHIYHDGSILLTHGGTEMGQGLHTKMAMICAHELQVPLDNVFISETATNTVPNTSPSAASASSDLNGGAVKNACDQLNERLRPYREKFGPNATMREMAHAAYMDRVNLSANGFYKTPDIGFIFGEENPKPAFYYFTQGACVSEVEVNMLTGDFSVIRTDIKMDIGRPINQAIDYGQIEGAYVQGQGLFTTEQSLWFAHNGQIFTRGPGAYKIPGFRDIPQEFNVTMLKDRPFNHLNTIHRSKGIGEPPLFLGSTVLFAIREAVKAGRKQFGLDDVLVLNSPCTAERIRLAVGDDIIKRAVVTPKKGEKPFLVEA</sequence>
<comment type="similarity">
    <text evidence="2">Belongs to the xanthine dehydrogenase family.</text>
</comment>
<feature type="binding site" evidence="13">
    <location>
        <position position="849"/>
    </location>
    <ligand>
        <name>substrate</name>
    </ligand>
</feature>
<dbReference type="InterPro" id="IPR008274">
    <property type="entry name" value="AldOxase/xan_DH_MoCoBD1"/>
</dbReference>
<protein>
    <recommendedName>
        <fullName evidence="19">Xanthine dehydrogenase</fullName>
    </recommendedName>
</protein>
<name>A0A1E4TC13_9ASCO</name>
<dbReference type="FunFam" id="3.10.20.30:FF:000015">
    <property type="entry name" value="Aldehyde oxidase 1"/>
    <property type="match status" value="1"/>
</dbReference>
<dbReference type="Gene3D" id="3.30.465.10">
    <property type="match status" value="1"/>
</dbReference>
<feature type="binding site" evidence="14">
    <location>
        <position position="152"/>
    </location>
    <ligand>
        <name>[2Fe-2S] cluster</name>
        <dbReference type="ChEBI" id="CHEBI:190135"/>
        <label>2</label>
    </ligand>
</feature>
<dbReference type="Pfam" id="PF20256">
    <property type="entry name" value="MoCoBD_2"/>
    <property type="match status" value="1"/>
</dbReference>
<dbReference type="FunFam" id="3.30.365.10:FF:000002">
    <property type="entry name" value="Xanthine dehydrogenase oxidase"/>
    <property type="match status" value="1"/>
</dbReference>
<dbReference type="InterPro" id="IPR036010">
    <property type="entry name" value="2Fe-2S_ferredoxin-like_sf"/>
</dbReference>
<dbReference type="Gene3D" id="3.30.390.50">
    <property type="entry name" value="CO dehydrogenase flavoprotein, C-terminal domain"/>
    <property type="match status" value="1"/>
</dbReference>
<dbReference type="InterPro" id="IPR002346">
    <property type="entry name" value="Mopterin_DH_FAD-bd"/>
</dbReference>
<keyword evidence="3 14" id="KW-0500">Molybdenum</keyword>
<feature type="binding site" evidence="14">
    <location>
        <position position="149"/>
    </location>
    <ligand>
        <name>[2Fe-2S] cluster</name>
        <dbReference type="ChEBI" id="CHEBI:190135"/>
        <label>2</label>
    </ligand>
</feature>
<feature type="binding site" evidence="13">
    <location>
        <position position="394"/>
    </location>
    <ligand>
        <name>FAD</name>
        <dbReference type="ChEBI" id="CHEBI:57692"/>
    </ligand>
</feature>
<dbReference type="SMART" id="SM01092">
    <property type="entry name" value="CO_deh_flav_C"/>
    <property type="match status" value="1"/>
</dbReference>
<keyword evidence="6 14" id="KW-0479">Metal-binding</keyword>
<keyword evidence="8" id="KW-0560">Oxidoreductase</keyword>
<evidence type="ECO:0000256" key="8">
    <source>
        <dbReference type="ARBA" id="ARBA00023002"/>
    </source>
</evidence>
<feature type="binding site" evidence="13">
    <location>
        <position position="927"/>
    </location>
    <ligand>
        <name>substrate</name>
    </ligand>
</feature>
<feature type="binding site" evidence="13">
    <location>
        <position position="479"/>
    </location>
    <ligand>
        <name>FAD</name>
        <dbReference type="ChEBI" id="CHEBI:57692"/>
    </ligand>
</feature>
<dbReference type="Gene3D" id="3.90.1170.50">
    <property type="entry name" value="Aldehyde oxidase/xanthine dehydrogenase, a/b hammerhead"/>
    <property type="match status" value="1"/>
</dbReference>
<dbReference type="InterPro" id="IPR037165">
    <property type="entry name" value="AldOxase/xan_DH_Mopterin-bd_sf"/>
</dbReference>
<evidence type="ECO:0000256" key="12">
    <source>
        <dbReference type="PIRSR" id="PIRSR000127-1"/>
    </source>
</evidence>
<keyword evidence="7 13" id="KW-0274">FAD</keyword>
<feature type="binding site" evidence="13">
    <location>
        <begin position="305"/>
        <end position="312"/>
    </location>
    <ligand>
        <name>FAD</name>
        <dbReference type="ChEBI" id="CHEBI:57692"/>
    </ligand>
</feature>
<evidence type="ECO:0000256" key="14">
    <source>
        <dbReference type="PIRSR" id="PIRSR000127-3"/>
    </source>
</evidence>
<dbReference type="FunFam" id="3.90.1170.50:FF:000001">
    <property type="entry name" value="Aldehyde oxidase 1"/>
    <property type="match status" value="1"/>
</dbReference>
<dbReference type="PIRSF" id="PIRSF000127">
    <property type="entry name" value="Xanthine_DH"/>
    <property type="match status" value="1"/>
</dbReference>
<dbReference type="Gene3D" id="3.30.365.10">
    <property type="entry name" value="Aldehyde oxidase/xanthine dehydrogenase, molybdopterin binding domain"/>
    <property type="match status" value="4"/>
</dbReference>
<dbReference type="Proteomes" id="UP000095023">
    <property type="component" value="Unassembled WGS sequence"/>
</dbReference>
<dbReference type="FunFam" id="3.30.465.10:FF:000004">
    <property type="entry name" value="Xanthine dehydrogenase/oxidase"/>
    <property type="match status" value="1"/>
</dbReference>
<dbReference type="InterPro" id="IPR006058">
    <property type="entry name" value="2Fe2S_fd_BS"/>
</dbReference>
<dbReference type="Pfam" id="PF00111">
    <property type="entry name" value="Fer2"/>
    <property type="match status" value="1"/>
</dbReference>
<dbReference type="InterPro" id="IPR016169">
    <property type="entry name" value="FAD-bd_PCMH_sub2"/>
</dbReference>
<dbReference type="InterPro" id="IPR000674">
    <property type="entry name" value="Ald_Oxase/Xan_DH_a/b"/>
</dbReference>
<dbReference type="SUPFAM" id="SSF56003">
    <property type="entry name" value="Molybdenum cofactor-binding domain"/>
    <property type="match status" value="1"/>
</dbReference>
<dbReference type="GO" id="GO:0004854">
    <property type="term" value="F:xanthine dehydrogenase activity"/>
    <property type="evidence" value="ECO:0007669"/>
    <property type="project" value="UniProtKB-ARBA"/>
</dbReference>
<dbReference type="Pfam" id="PF02738">
    <property type="entry name" value="MoCoBD_1"/>
    <property type="match status" value="1"/>
</dbReference>
<dbReference type="InterPro" id="IPR046867">
    <property type="entry name" value="AldOxase/xan_DH_MoCoBD2"/>
</dbReference>
<feature type="binding site" evidence="14">
    <location>
        <position position="110"/>
    </location>
    <ligand>
        <name>[2Fe-2S] cluster</name>
        <dbReference type="ChEBI" id="CHEBI:190135"/>
        <label>1</label>
    </ligand>
</feature>
<dbReference type="InterPro" id="IPR012675">
    <property type="entry name" value="Beta-grasp_dom_sf"/>
</dbReference>